<comment type="caution">
    <text evidence="4">The sequence shown here is derived from an EMBL/GenBank/DDBJ whole genome shotgun (WGS) entry which is preliminary data.</text>
</comment>
<protein>
    <submittedName>
        <fullName evidence="4">Restriction endonuclease</fullName>
        <ecNumber evidence="4">3.1.21.-</ecNumber>
    </submittedName>
</protein>
<reference evidence="5" key="1">
    <citation type="journal article" date="2019" name="Int. J. Syst. Evol. Microbiol.">
        <title>The Global Catalogue of Microorganisms (GCM) 10K type strain sequencing project: providing services to taxonomists for standard genome sequencing and annotation.</title>
        <authorList>
            <consortium name="The Broad Institute Genomics Platform"/>
            <consortium name="The Broad Institute Genome Sequencing Center for Infectious Disease"/>
            <person name="Wu L."/>
            <person name="Ma J."/>
        </authorList>
    </citation>
    <scope>NUCLEOTIDE SEQUENCE [LARGE SCALE GENOMIC DNA]</scope>
    <source>
        <strain evidence="5">CGMCC 4.7237</strain>
    </source>
</reference>
<name>A0ABV8HPC1_9ACTN</name>
<feature type="region of interest" description="Disordered" evidence="1">
    <location>
        <begin position="523"/>
        <end position="565"/>
    </location>
</feature>
<dbReference type="InterPro" id="IPR003325">
    <property type="entry name" value="TerD"/>
</dbReference>
<dbReference type="PANTHER" id="PTHR30015">
    <property type="entry name" value="MRR RESTRICTION SYSTEM PROTEIN"/>
    <property type="match status" value="1"/>
</dbReference>
<dbReference type="InterPro" id="IPR007560">
    <property type="entry name" value="Restrct_endonuc_IV_Mrr"/>
</dbReference>
<evidence type="ECO:0000256" key="1">
    <source>
        <dbReference type="SAM" id="MobiDB-lite"/>
    </source>
</evidence>
<dbReference type="Gene3D" id="2.60.60.30">
    <property type="entry name" value="sav2460 like domains"/>
    <property type="match status" value="1"/>
</dbReference>
<keyword evidence="4" id="KW-0255">Endonuclease</keyword>
<feature type="compositionally biased region" description="Low complexity" evidence="1">
    <location>
        <begin position="527"/>
        <end position="541"/>
    </location>
</feature>
<evidence type="ECO:0000313" key="5">
    <source>
        <dbReference type="Proteomes" id="UP001595765"/>
    </source>
</evidence>
<dbReference type="RefSeq" id="WP_386428574.1">
    <property type="nucleotide sequence ID" value="NZ_JBHSBB010000009.1"/>
</dbReference>
<sequence length="726" mass="78187">MSRRSTGPVSAWAEAQRQRQRQVETQNRSHAQQQREAERRQRAAERAQSANRREEQAEYRRRREADAARRTDELDGRMAELGGLLRAGCGAPAFSPDALLASEELEPFAPGRLAEPVAMPRAELYLPAQRSGWGLGSGARAQEQAARARYESDLRAAQGAEARRQQQLAAYREQYAQWADERLAQVRRHNAEVGRTMAALRRGEPTAVVEYLTAALYASPVWPEGLPRQVSASFEPPERRLLLNWELPPFAVVPEISLVRFMPGSGRDKEVARPVTERRGAYRDLLAQCLLLVLREVFGADRFALLDSVVLNGFVDDIDPATGHRTPVFLGTVAVSRADFEAVNLAAVDAADCLVEGLGGQLSARPDRRLAVPPARLPGSAGRAVVSHGGEDAGDEPDLLVMDPLEFEELVAELFRAMGMQAVTTVRSGDGGVDVDALDPDPIRGGKIAVQVKRYRRTVPPTAVRDLYGTVQSIGANKGVLVTTSGFGRSSYVFVSGKPMTLVSGTELVDLLHQYGLRGRLGPAERGPAAGTVAGSAADARGGAGDRGFGSDGPGENDDEEEQPDASVLGMWWAGRVRLDVCALVCAGGRALGDDSFVFYNNPRTPDGTVRMMPALGEDKAAIWVSFDRLPAAADRVVLVAAIDPEADPDADLSGFTDARIRLTDPAGTEAGRLEVSDGRPGETALVLGSFRRRPGGDWDFVPGGKGYAGPDGLLNLVQEHGIEVD</sequence>
<accession>A0ABV8HPC1</accession>
<proteinExistence type="predicted"/>
<dbReference type="Pfam" id="PF04471">
    <property type="entry name" value="Mrr_cat"/>
    <property type="match status" value="1"/>
</dbReference>
<dbReference type="GO" id="GO:0016787">
    <property type="term" value="F:hydrolase activity"/>
    <property type="evidence" value="ECO:0007669"/>
    <property type="project" value="UniProtKB-KW"/>
</dbReference>
<dbReference type="EC" id="3.1.21.-" evidence="4"/>
<keyword evidence="4" id="KW-0540">Nuclease</keyword>
<dbReference type="CDD" id="cd06974">
    <property type="entry name" value="TerD_like"/>
    <property type="match status" value="1"/>
</dbReference>
<evidence type="ECO:0000313" key="4">
    <source>
        <dbReference type="EMBL" id="MFC4031996.1"/>
    </source>
</evidence>
<dbReference type="InterPro" id="IPR011335">
    <property type="entry name" value="Restrct_endonuc-II-like"/>
</dbReference>
<dbReference type="InterPro" id="IPR052906">
    <property type="entry name" value="Type_IV_Methyl-Rstrct_Enzyme"/>
</dbReference>
<dbReference type="Gene3D" id="3.40.1350.10">
    <property type="match status" value="1"/>
</dbReference>
<feature type="domain" description="Restriction endonuclease type IV Mrr" evidence="3">
    <location>
        <begin position="401"/>
        <end position="512"/>
    </location>
</feature>
<feature type="region of interest" description="Disordered" evidence="1">
    <location>
        <begin position="1"/>
        <end position="71"/>
    </location>
</feature>
<dbReference type="SUPFAM" id="SSF52980">
    <property type="entry name" value="Restriction endonuclease-like"/>
    <property type="match status" value="1"/>
</dbReference>
<dbReference type="InterPro" id="IPR011856">
    <property type="entry name" value="tRNA_endonuc-like_dom_sf"/>
</dbReference>
<evidence type="ECO:0000259" key="3">
    <source>
        <dbReference type="Pfam" id="PF04471"/>
    </source>
</evidence>
<keyword evidence="4" id="KW-0378">Hydrolase</keyword>
<feature type="domain" description="TerD" evidence="2">
    <location>
        <begin position="576"/>
        <end position="720"/>
    </location>
</feature>
<feature type="compositionally biased region" description="Gly residues" evidence="1">
    <location>
        <begin position="542"/>
        <end position="553"/>
    </location>
</feature>
<dbReference type="Proteomes" id="UP001595765">
    <property type="component" value="Unassembled WGS sequence"/>
</dbReference>
<feature type="compositionally biased region" description="Acidic residues" evidence="1">
    <location>
        <begin position="555"/>
        <end position="564"/>
    </location>
</feature>
<organism evidence="4 5">
    <name type="scientific">Streptomyces polygonati</name>
    <dbReference type="NCBI Taxonomy" id="1617087"/>
    <lineage>
        <taxon>Bacteria</taxon>
        <taxon>Bacillati</taxon>
        <taxon>Actinomycetota</taxon>
        <taxon>Actinomycetes</taxon>
        <taxon>Kitasatosporales</taxon>
        <taxon>Streptomycetaceae</taxon>
        <taxon>Streptomyces</taxon>
    </lineage>
</organism>
<dbReference type="Pfam" id="PF02342">
    <property type="entry name" value="TerD"/>
    <property type="match status" value="1"/>
</dbReference>
<gene>
    <name evidence="4" type="ORF">ACFO3J_10935</name>
</gene>
<dbReference type="PANTHER" id="PTHR30015:SF7">
    <property type="entry name" value="TYPE IV METHYL-DIRECTED RESTRICTION ENZYME ECOKMRR"/>
    <property type="match status" value="1"/>
</dbReference>
<evidence type="ECO:0000259" key="2">
    <source>
        <dbReference type="Pfam" id="PF02342"/>
    </source>
</evidence>
<feature type="compositionally biased region" description="Basic and acidic residues" evidence="1">
    <location>
        <begin position="33"/>
        <end position="71"/>
    </location>
</feature>
<dbReference type="EMBL" id="JBHSBB010000009">
    <property type="protein sequence ID" value="MFC4031996.1"/>
    <property type="molecule type" value="Genomic_DNA"/>
</dbReference>
<keyword evidence="5" id="KW-1185">Reference proteome</keyword>
<dbReference type="GO" id="GO:0004519">
    <property type="term" value="F:endonuclease activity"/>
    <property type="evidence" value="ECO:0007669"/>
    <property type="project" value="UniProtKB-KW"/>
</dbReference>